<dbReference type="Proteomes" id="UP000514720">
    <property type="component" value="Chromosome"/>
</dbReference>
<keyword evidence="4" id="KW-0862">Zinc</keyword>
<dbReference type="PROSITE" id="PS00758">
    <property type="entry name" value="ARGE_DAPE_CPG2_1"/>
    <property type="match status" value="1"/>
</dbReference>
<evidence type="ECO:0000256" key="2">
    <source>
        <dbReference type="ARBA" id="ARBA00022723"/>
    </source>
</evidence>
<dbReference type="NCBIfam" id="TIGR03526">
    <property type="entry name" value="selenium_YgeY"/>
    <property type="match status" value="1"/>
</dbReference>
<dbReference type="Gene3D" id="3.40.630.10">
    <property type="entry name" value="Zn peptidases"/>
    <property type="match status" value="1"/>
</dbReference>
<dbReference type="NCBIfam" id="NF009555">
    <property type="entry name" value="PRK13004.1"/>
    <property type="match status" value="1"/>
</dbReference>
<dbReference type="SUPFAM" id="SSF55031">
    <property type="entry name" value="Bacterial exopeptidase dimerisation domain"/>
    <property type="match status" value="1"/>
</dbReference>
<dbReference type="GO" id="GO:0046872">
    <property type="term" value="F:metal ion binding"/>
    <property type="evidence" value="ECO:0007669"/>
    <property type="project" value="UniProtKB-KW"/>
</dbReference>
<dbReference type="InterPro" id="IPR050072">
    <property type="entry name" value="Peptidase_M20A"/>
</dbReference>
<dbReference type="PANTHER" id="PTHR43808:SF31">
    <property type="entry name" value="N-ACETYL-L-CITRULLINE DEACETYLASE"/>
    <property type="match status" value="1"/>
</dbReference>
<dbReference type="InterPro" id="IPR017706">
    <property type="entry name" value="Peptidase_M20/DapE_YgeY"/>
</dbReference>
<dbReference type="GO" id="GO:0008777">
    <property type="term" value="F:acetylornithine deacetylase activity"/>
    <property type="evidence" value="ECO:0007669"/>
    <property type="project" value="TreeGrafter"/>
</dbReference>
<evidence type="ECO:0000313" key="7">
    <source>
        <dbReference type="Proteomes" id="UP000514720"/>
    </source>
</evidence>
<dbReference type="GO" id="GO:0006526">
    <property type="term" value="P:L-arginine biosynthetic process"/>
    <property type="evidence" value="ECO:0007669"/>
    <property type="project" value="TreeGrafter"/>
</dbReference>
<dbReference type="AlphaFoldDB" id="A0A7L7KP03"/>
<dbReference type="SUPFAM" id="SSF53187">
    <property type="entry name" value="Zn-dependent exopeptidases"/>
    <property type="match status" value="1"/>
</dbReference>
<keyword evidence="2" id="KW-0479">Metal-binding</keyword>
<accession>A0A7L7KP03</accession>
<dbReference type="CDD" id="cd05649">
    <property type="entry name" value="M20_ArgE_DapE-like"/>
    <property type="match status" value="1"/>
</dbReference>
<dbReference type="Pfam" id="PF07687">
    <property type="entry name" value="M20_dimer"/>
    <property type="match status" value="1"/>
</dbReference>
<dbReference type="RefSeq" id="WP_258878010.1">
    <property type="nucleotide sequence ID" value="NZ_CP048914.1"/>
</dbReference>
<dbReference type="Gene3D" id="3.30.70.360">
    <property type="match status" value="1"/>
</dbReference>
<reference evidence="6 7" key="1">
    <citation type="submission" date="2020-02" db="EMBL/GenBank/DDBJ databases">
        <authorList>
            <person name="Zheng R.K."/>
            <person name="Sun C.M."/>
        </authorList>
    </citation>
    <scope>NUCLEOTIDE SEQUENCE [LARGE SCALE GENOMIC DNA]</scope>
    <source>
        <strain evidence="7">zrk13</strain>
    </source>
</reference>
<feature type="domain" description="Peptidase M20 dimerisation" evidence="5">
    <location>
        <begin position="182"/>
        <end position="281"/>
    </location>
</feature>
<name>A0A7L7KP03_9MOLU</name>
<dbReference type="KEGG" id="xcl:G4Z02_01115"/>
<dbReference type="Pfam" id="PF01546">
    <property type="entry name" value="Peptidase_M20"/>
    <property type="match status" value="1"/>
</dbReference>
<evidence type="ECO:0000256" key="1">
    <source>
        <dbReference type="ARBA" id="ARBA00001947"/>
    </source>
</evidence>
<evidence type="ECO:0000313" key="6">
    <source>
        <dbReference type="EMBL" id="QMS84397.1"/>
    </source>
</evidence>
<proteinExistence type="predicted"/>
<dbReference type="InterPro" id="IPR001261">
    <property type="entry name" value="ArgE/DapE_CS"/>
</dbReference>
<keyword evidence="3 6" id="KW-0378">Hydrolase</keyword>
<protein>
    <submittedName>
        <fullName evidence="6">YgeY family selenium metabolism-linked hydrolase</fullName>
    </submittedName>
</protein>
<dbReference type="EMBL" id="CP048914">
    <property type="protein sequence ID" value="QMS84397.1"/>
    <property type="molecule type" value="Genomic_DNA"/>
</dbReference>
<sequence length="407" mass="45440">MITIPYDKIQERAEFYKHDITAFLRDMIAIPSESCNEEQVILRIKQEMEHVGFDRIEIDPMGNILGYLGHGDHLIAMDAHIDTVGVGESANWIHDPYQGHEDGDIIYGRGGSDQEGGMASMVYAAKIINDLDLHGNYTLLITGTVQEEDCDGLCWQYIIEEDHIKPEFVVITEPTSLNIYRGHRGRMEINVAVGGVSCHGSAPERGDNAIFKMAPILLELQQLHPQLKDDPFLGKGSLTVSEIMYSSPSRCAVADGCSISIDRRLTHGETYESALEEIRALPSVQKANAVVTMYDYMRPSYTGLVYPTKAFFPTWVLPENHVVCQATVKAYQELFKLPPKVDKWTFSTNAVSIMGRYHIPCIGFGPGHEEEAHAPNERTWKSELVAAAAMYASIPLTYLNTLSKETL</sequence>
<dbReference type="PANTHER" id="PTHR43808">
    <property type="entry name" value="ACETYLORNITHINE DEACETYLASE"/>
    <property type="match status" value="1"/>
</dbReference>
<dbReference type="InterPro" id="IPR011650">
    <property type="entry name" value="Peptidase_M20_dimer"/>
</dbReference>
<comment type="cofactor">
    <cofactor evidence="1">
        <name>Zn(2+)</name>
        <dbReference type="ChEBI" id="CHEBI:29105"/>
    </cofactor>
</comment>
<gene>
    <name evidence="6" type="ORF">G4Z02_01115</name>
</gene>
<dbReference type="InterPro" id="IPR002933">
    <property type="entry name" value="Peptidase_M20"/>
</dbReference>
<evidence type="ECO:0000259" key="5">
    <source>
        <dbReference type="Pfam" id="PF07687"/>
    </source>
</evidence>
<keyword evidence="7" id="KW-1185">Reference proteome</keyword>
<organism evidence="6 7">
    <name type="scientific">Candidatus Xianfuyuplasma coldseepsis</name>
    <dbReference type="NCBI Taxonomy" id="2782163"/>
    <lineage>
        <taxon>Bacteria</taxon>
        <taxon>Bacillati</taxon>
        <taxon>Mycoplasmatota</taxon>
        <taxon>Mollicutes</taxon>
        <taxon>Candidatus Izemoplasmatales</taxon>
        <taxon>Candidatus Izemoplasmataceae</taxon>
        <taxon>Candidatus Xianfuyuplasma</taxon>
    </lineage>
</organism>
<evidence type="ECO:0000256" key="4">
    <source>
        <dbReference type="ARBA" id="ARBA00022833"/>
    </source>
</evidence>
<evidence type="ECO:0000256" key="3">
    <source>
        <dbReference type="ARBA" id="ARBA00022801"/>
    </source>
</evidence>
<dbReference type="InterPro" id="IPR036264">
    <property type="entry name" value="Bact_exopeptidase_dim_dom"/>
</dbReference>